<keyword evidence="2" id="KW-0812">Transmembrane</keyword>
<dbReference type="GO" id="GO:0005886">
    <property type="term" value="C:plasma membrane"/>
    <property type="evidence" value="ECO:0007669"/>
    <property type="project" value="UniProtKB-SubCell"/>
</dbReference>
<keyword evidence="2" id="KW-0564">Palmitate</keyword>
<dbReference type="NCBIfam" id="TIGR01845">
    <property type="entry name" value="outer_NodT"/>
    <property type="match status" value="1"/>
</dbReference>
<keyword evidence="2" id="KW-0472">Membrane</keyword>
<dbReference type="InterPro" id="IPR003423">
    <property type="entry name" value="OMP_efflux"/>
</dbReference>
<evidence type="ECO:0000256" key="2">
    <source>
        <dbReference type="RuleBase" id="RU362097"/>
    </source>
</evidence>
<accession>A0A2A8CWR4</accession>
<dbReference type="PANTHER" id="PTHR30203:SF32">
    <property type="entry name" value="CATION EFFLUX SYSTEM PROTEIN CUSC"/>
    <property type="match status" value="1"/>
</dbReference>
<dbReference type="Gene3D" id="2.20.200.10">
    <property type="entry name" value="Outer membrane efflux proteins (OEP)"/>
    <property type="match status" value="1"/>
</dbReference>
<reference evidence="4 5" key="1">
    <citation type="submission" date="2017-10" db="EMBL/GenBank/DDBJ databases">
        <title>Draft genome of Longibacter Salinarum.</title>
        <authorList>
            <person name="Goh K.M."/>
            <person name="Shamsir M.S."/>
            <person name="Lim S.W."/>
        </authorList>
    </citation>
    <scope>NUCLEOTIDE SEQUENCE [LARGE SCALE GENOMIC DNA]</scope>
    <source>
        <strain evidence="4 5">KCTC 52045</strain>
    </source>
</reference>
<dbReference type="GO" id="GO:0015562">
    <property type="term" value="F:efflux transmembrane transporter activity"/>
    <property type="evidence" value="ECO:0007669"/>
    <property type="project" value="InterPro"/>
</dbReference>
<evidence type="ECO:0000313" key="5">
    <source>
        <dbReference type="Proteomes" id="UP000220102"/>
    </source>
</evidence>
<keyword evidence="2" id="KW-1134">Transmembrane beta strand</keyword>
<evidence type="ECO:0000256" key="3">
    <source>
        <dbReference type="SAM" id="Coils"/>
    </source>
</evidence>
<dbReference type="OrthoDB" id="9770517at2"/>
<organism evidence="4 5">
    <name type="scientific">Longibacter salinarum</name>
    <dbReference type="NCBI Taxonomy" id="1850348"/>
    <lineage>
        <taxon>Bacteria</taxon>
        <taxon>Pseudomonadati</taxon>
        <taxon>Rhodothermota</taxon>
        <taxon>Rhodothermia</taxon>
        <taxon>Rhodothermales</taxon>
        <taxon>Salisaetaceae</taxon>
        <taxon>Longibacter</taxon>
    </lineage>
</organism>
<dbReference type="PANTHER" id="PTHR30203">
    <property type="entry name" value="OUTER MEMBRANE CATION EFFLUX PROTEIN"/>
    <property type="match status" value="1"/>
</dbReference>
<proteinExistence type="inferred from homology"/>
<dbReference type="PROSITE" id="PS51257">
    <property type="entry name" value="PROKAR_LIPOPROTEIN"/>
    <property type="match status" value="1"/>
</dbReference>
<dbReference type="RefSeq" id="WP_098075724.1">
    <property type="nucleotide sequence ID" value="NZ_PDEQ01000005.1"/>
</dbReference>
<feature type="coiled-coil region" evidence="3">
    <location>
        <begin position="390"/>
        <end position="476"/>
    </location>
</feature>
<keyword evidence="3" id="KW-0175">Coiled coil</keyword>
<keyword evidence="5" id="KW-1185">Reference proteome</keyword>
<dbReference type="Pfam" id="PF02321">
    <property type="entry name" value="OEP"/>
    <property type="match status" value="2"/>
</dbReference>
<dbReference type="Proteomes" id="UP000220102">
    <property type="component" value="Unassembled WGS sequence"/>
</dbReference>
<gene>
    <name evidence="4" type="ORF">CRI94_10815</name>
</gene>
<dbReference type="InterPro" id="IPR010131">
    <property type="entry name" value="MdtP/NodT-like"/>
</dbReference>
<dbReference type="EMBL" id="PDEQ01000005">
    <property type="protein sequence ID" value="PEN13132.1"/>
    <property type="molecule type" value="Genomic_DNA"/>
</dbReference>
<dbReference type="SUPFAM" id="SSF56954">
    <property type="entry name" value="Outer membrane efflux proteins (OEP)"/>
    <property type="match status" value="1"/>
</dbReference>
<dbReference type="Gene3D" id="1.20.1600.10">
    <property type="entry name" value="Outer membrane efflux proteins (OEP)"/>
    <property type="match status" value="1"/>
</dbReference>
<evidence type="ECO:0000313" key="4">
    <source>
        <dbReference type="EMBL" id="PEN13132.1"/>
    </source>
</evidence>
<dbReference type="AlphaFoldDB" id="A0A2A8CWR4"/>
<evidence type="ECO:0000256" key="1">
    <source>
        <dbReference type="ARBA" id="ARBA00007613"/>
    </source>
</evidence>
<keyword evidence="2" id="KW-0449">Lipoprotein</keyword>
<comment type="similarity">
    <text evidence="1 2">Belongs to the outer membrane factor (OMF) (TC 1.B.17) family.</text>
</comment>
<protein>
    <submittedName>
        <fullName evidence="4">Transporter</fullName>
    </submittedName>
</protein>
<comment type="caution">
    <text evidence="4">The sequence shown here is derived from an EMBL/GenBank/DDBJ whole genome shotgun (WGS) entry which is preliminary data.</text>
</comment>
<sequence>MHASRRIFADGLLPLAVAALFLTGCSMTPSMPTPEAESELPETYTTDETSELLPAATADTNRAVPTEWWTSLNDPTLDALVDSALVGNLDLRTARARLDELQARFRIARAPLFPSATANATANRQSQPLNTGLGAIFGGGQQGGGQEVQRVSYTTYSATLGLSYELDFWGRIRSQRKAALSQFFASAADLQNTRIAVVSQTISAYTQYVTLQRQEELSANAIALLEDRLATTQDRYNRGIASSFELYSVHQRLEQARADQPPLRAQRYDAQTRLAVLTGRLAGEEQELLSPPSRDSLQLDAVPAGLPSDLIARRPDVMAASARLEAARQQIGVARAEMLPRLSLTAEGGLQSASLDDLLDIDQRFSSLIANLSAPLFQGGALWARVDVTKAQYRQQLAAYEKTLLTAFQEVKSALVADHQQQIAYERVQQQLDAARASFETQRSRYERGIGDYLALLDAEQNLLTVQQRAAAARQQRIAARLTLYRALGGPWTETDPPEDPRFFQ</sequence>
<name>A0A2A8CWR4_9BACT</name>
<comment type="subcellular location">
    <subcellularLocation>
        <location evidence="2">Cell membrane</location>
        <topology evidence="2">Lipid-anchor</topology>
    </subcellularLocation>
</comment>